<dbReference type="EMBL" id="WKJM01000003">
    <property type="protein sequence ID" value="MRX07180.1"/>
    <property type="molecule type" value="Genomic_DNA"/>
</dbReference>
<comment type="caution">
    <text evidence="2">The sequence shown here is derived from an EMBL/GenBank/DDBJ whole genome shotgun (WGS) entry which is preliminary data.</text>
</comment>
<dbReference type="Proteomes" id="UP000481037">
    <property type="component" value="Unassembled WGS sequence"/>
</dbReference>
<dbReference type="InterPro" id="IPR010982">
    <property type="entry name" value="Lambda_DNA-bd_dom_sf"/>
</dbReference>
<dbReference type="SUPFAM" id="SSF47413">
    <property type="entry name" value="lambda repressor-like DNA-binding domains"/>
    <property type="match status" value="1"/>
</dbReference>
<dbReference type="CDD" id="cd00093">
    <property type="entry name" value="HTH_XRE"/>
    <property type="match status" value="1"/>
</dbReference>
<organism evidence="2 3">
    <name type="scientific">Duganella alba</name>
    <dbReference type="NCBI Taxonomy" id="2666081"/>
    <lineage>
        <taxon>Bacteria</taxon>
        <taxon>Pseudomonadati</taxon>
        <taxon>Pseudomonadota</taxon>
        <taxon>Betaproteobacteria</taxon>
        <taxon>Burkholderiales</taxon>
        <taxon>Oxalobacteraceae</taxon>
        <taxon>Telluria group</taxon>
        <taxon>Duganella</taxon>
    </lineage>
</organism>
<name>A0A6L5QC73_9BURK</name>
<keyword evidence="3" id="KW-1185">Reference proteome</keyword>
<gene>
    <name evidence="2" type="ORF">GJ697_04950</name>
</gene>
<feature type="domain" description="HTH cro/C1-type" evidence="1">
    <location>
        <begin position="1"/>
        <end position="46"/>
    </location>
</feature>
<dbReference type="AlphaFoldDB" id="A0A6L5QC73"/>
<evidence type="ECO:0000313" key="2">
    <source>
        <dbReference type="EMBL" id="MRX07180.1"/>
    </source>
</evidence>
<evidence type="ECO:0000313" key="3">
    <source>
        <dbReference type="Proteomes" id="UP000481037"/>
    </source>
</evidence>
<reference evidence="2 3" key="1">
    <citation type="submission" date="2019-11" db="EMBL/GenBank/DDBJ databases">
        <title>Novel species isolated from a subtropical stream in China.</title>
        <authorList>
            <person name="Lu H."/>
        </authorList>
    </citation>
    <scope>NUCLEOTIDE SEQUENCE [LARGE SCALE GENOMIC DNA]</scope>
    <source>
        <strain evidence="2 3">FT25W</strain>
    </source>
</reference>
<dbReference type="PROSITE" id="PS50943">
    <property type="entry name" value="HTH_CROC1"/>
    <property type="match status" value="1"/>
</dbReference>
<sequence>MTQENLALEAGLERVFISWMENGHKQATFQTMLKLARALNCSAAELVSEAEAFLTAAESKS</sequence>
<proteinExistence type="predicted"/>
<evidence type="ECO:0000259" key="1">
    <source>
        <dbReference type="PROSITE" id="PS50943"/>
    </source>
</evidence>
<dbReference type="GO" id="GO:0003677">
    <property type="term" value="F:DNA binding"/>
    <property type="evidence" value="ECO:0007669"/>
    <property type="project" value="InterPro"/>
</dbReference>
<protein>
    <submittedName>
        <fullName evidence="2">Helix-turn-helix domain-containing protein</fullName>
    </submittedName>
</protein>
<accession>A0A6L5QC73</accession>
<dbReference type="Gene3D" id="1.10.260.40">
    <property type="entry name" value="lambda repressor-like DNA-binding domains"/>
    <property type="match status" value="1"/>
</dbReference>
<dbReference type="InterPro" id="IPR001387">
    <property type="entry name" value="Cro/C1-type_HTH"/>
</dbReference>
<dbReference type="Pfam" id="PF01381">
    <property type="entry name" value="HTH_3"/>
    <property type="match status" value="1"/>
</dbReference>